<protein>
    <submittedName>
        <fullName evidence="1">Uncharacterized protein</fullName>
    </submittedName>
</protein>
<comment type="caution">
    <text evidence="1">The sequence shown here is derived from an EMBL/GenBank/DDBJ whole genome shotgun (WGS) entry which is preliminary data.</text>
</comment>
<dbReference type="Proteomes" id="UP001234178">
    <property type="component" value="Unassembled WGS sequence"/>
</dbReference>
<keyword evidence="2" id="KW-1185">Reference proteome</keyword>
<accession>A0ABQ9ZGN1</accession>
<evidence type="ECO:0000313" key="2">
    <source>
        <dbReference type="Proteomes" id="UP001234178"/>
    </source>
</evidence>
<gene>
    <name evidence="1" type="ORF">OUZ56_020828</name>
</gene>
<proteinExistence type="predicted"/>
<sequence>MGQYSSANETDLTSHLHHYCNTTDEKNQPANKRWSIYFQAHNPSMFEVGAGQADPAAPWE</sequence>
<organism evidence="1 2">
    <name type="scientific">Daphnia magna</name>
    <dbReference type="NCBI Taxonomy" id="35525"/>
    <lineage>
        <taxon>Eukaryota</taxon>
        <taxon>Metazoa</taxon>
        <taxon>Ecdysozoa</taxon>
        <taxon>Arthropoda</taxon>
        <taxon>Crustacea</taxon>
        <taxon>Branchiopoda</taxon>
        <taxon>Diplostraca</taxon>
        <taxon>Cladocera</taxon>
        <taxon>Anomopoda</taxon>
        <taxon>Daphniidae</taxon>
        <taxon>Daphnia</taxon>
    </lineage>
</organism>
<evidence type="ECO:0000313" key="1">
    <source>
        <dbReference type="EMBL" id="KAK4011710.1"/>
    </source>
</evidence>
<reference evidence="1 2" key="1">
    <citation type="journal article" date="2023" name="Nucleic Acids Res.">
        <title>The hologenome of Daphnia magna reveals possible DNA methylation and microbiome-mediated evolution of the host genome.</title>
        <authorList>
            <person name="Chaturvedi A."/>
            <person name="Li X."/>
            <person name="Dhandapani V."/>
            <person name="Marshall H."/>
            <person name="Kissane S."/>
            <person name="Cuenca-Cambronero M."/>
            <person name="Asole G."/>
            <person name="Calvet F."/>
            <person name="Ruiz-Romero M."/>
            <person name="Marangio P."/>
            <person name="Guigo R."/>
            <person name="Rago D."/>
            <person name="Mirbahai L."/>
            <person name="Eastwood N."/>
            <person name="Colbourne J.K."/>
            <person name="Zhou J."/>
            <person name="Mallon E."/>
            <person name="Orsini L."/>
        </authorList>
    </citation>
    <scope>NUCLEOTIDE SEQUENCE [LARGE SCALE GENOMIC DNA]</scope>
    <source>
        <strain evidence="1">LRV0_1</strain>
    </source>
</reference>
<name>A0ABQ9ZGN1_9CRUS</name>
<dbReference type="EMBL" id="JAOYFB010000003">
    <property type="protein sequence ID" value="KAK4011710.1"/>
    <property type="molecule type" value="Genomic_DNA"/>
</dbReference>